<dbReference type="Pfam" id="PF05648">
    <property type="entry name" value="PEX11"/>
    <property type="match status" value="1"/>
</dbReference>
<organism evidence="9 10">
    <name type="scientific">Genlisea aurea</name>
    <dbReference type="NCBI Taxonomy" id="192259"/>
    <lineage>
        <taxon>Eukaryota</taxon>
        <taxon>Viridiplantae</taxon>
        <taxon>Streptophyta</taxon>
        <taxon>Embryophyta</taxon>
        <taxon>Tracheophyta</taxon>
        <taxon>Spermatophyta</taxon>
        <taxon>Magnoliopsida</taxon>
        <taxon>eudicotyledons</taxon>
        <taxon>Gunneridae</taxon>
        <taxon>Pentapetalae</taxon>
        <taxon>asterids</taxon>
        <taxon>lamiids</taxon>
        <taxon>Lamiales</taxon>
        <taxon>Lentibulariaceae</taxon>
        <taxon>Genlisea</taxon>
    </lineage>
</organism>
<keyword evidence="6" id="KW-0472">Membrane</keyword>
<keyword evidence="10" id="KW-1185">Reference proteome</keyword>
<feature type="region of interest" description="Disordered" evidence="8">
    <location>
        <begin position="1"/>
        <end position="30"/>
    </location>
</feature>
<sequence length="264" mass="29317">SSSSFESSESMELGSEGGDEDPGKVDLASKSTSKGKDFLTQLEIYLAKRDGVDKLLKISRYATRIVLSSSIVSDDSLIGRLKSFESSVGVSRKAFRLGKFVQNINAVRSISRSNPSLLLALIAHGGEGLYYFIEQFVWLGKSGLIDKRHLPWLQRWSAWSEFIGYFGSVGLKLGELKIIDDRERRVEIAISRGIIGCEAEQEELRRLREKKTMKRLSVIQDFADGLMALADIRDGRGRLSAPVIVSFAGLLSAVISTHKNWVSR</sequence>
<dbReference type="AlphaFoldDB" id="S8D6D7"/>
<feature type="non-terminal residue" evidence="9">
    <location>
        <position position="1"/>
    </location>
</feature>
<dbReference type="OrthoDB" id="411017at2759"/>
<dbReference type="GO" id="GO:0005778">
    <property type="term" value="C:peroxisomal membrane"/>
    <property type="evidence" value="ECO:0007669"/>
    <property type="project" value="UniProtKB-SubCell"/>
</dbReference>
<dbReference type="PANTHER" id="PTHR12652:SF50">
    <property type="entry name" value="PEROXIN 11"/>
    <property type="match status" value="1"/>
</dbReference>
<evidence type="ECO:0008006" key="11">
    <source>
        <dbReference type="Google" id="ProtNLM"/>
    </source>
</evidence>
<evidence type="ECO:0000256" key="5">
    <source>
        <dbReference type="ARBA" id="ARBA00022593"/>
    </source>
</evidence>
<evidence type="ECO:0000256" key="7">
    <source>
        <dbReference type="ARBA" id="ARBA00023140"/>
    </source>
</evidence>
<evidence type="ECO:0000313" key="9">
    <source>
        <dbReference type="EMBL" id="EPS72971.1"/>
    </source>
</evidence>
<proteinExistence type="inferred from homology"/>
<accession>S8D6D7</accession>
<comment type="subcellular location">
    <subcellularLocation>
        <location evidence="2">Peroxisome membrane</location>
        <topology evidence="2">Multi-pass membrane protein</topology>
    </subcellularLocation>
</comment>
<dbReference type="Proteomes" id="UP000015453">
    <property type="component" value="Unassembled WGS sequence"/>
</dbReference>
<dbReference type="PANTHER" id="PTHR12652">
    <property type="entry name" value="PEROXISOMAL BIOGENESIS FACTOR 11"/>
    <property type="match status" value="1"/>
</dbReference>
<evidence type="ECO:0000256" key="4">
    <source>
        <dbReference type="ARBA" id="ARBA00011340"/>
    </source>
</evidence>
<keyword evidence="5" id="KW-0962">Peroxisome biogenesis</keyword>
<evidence type="ECO:0000256" key="8">
    <source>
        <dbReference type="SAM" id="MobiDB-lite"/>
    </source>
</evidence>
<comment type="subunit">
    <text evidence="4">Homooligomer. Interacts with ARC5 and FIS1B on peroxisomes.</text>
</comment>
<protein>
    <recommendedName>
        <fullName evidence="11">Peroxisomal biogenesis factor 11 family protein</fullName>
    </recommendedName>
</protein>
<feature type="compositionally biased region" description="Low complexity" evidence="8">
    <location>
        <begin position="1"/>
        <end position="14"/>
    </location>
</feature>
<dbReference type="InterPro" id="IPR008733">
    <property type="entry name" value="PEX11"/>
</dbReference>
<evidence type="ECO:0000256" key="6">
    <source>
        <dbReference type="ARBA" id="ARBA00023136"/>
    </source>
</evidence>
<dbReference type="GO" id="GO:0042802">
    <property type="term" value="F:identical protein binding"/>
    <property type="evidence" value="ECO:0007669"/>
    <property type="project" value="UniProtKB-ARBA"/>
</dbReference>
<gene>
    <name evidence="9" type="ORF">M569_01784</name>
</gene>
<dbReference type="EMBL" id="AUSU01000620">
    <property type="protein sequence ID" value="EPS72971.1"/>
    <property type="molecule type" value="Genomic_DNA"/>
</dbReference>
<keyword evidence="7" id="KW-0576">Peroxisome</keyword>
<name>S8D6D7_9LAMI</name>
<comment type="similarity">
    <text evidence="3">Belongs to the peroxin-11 family.</text>
</comment>
<evidence type="ECO:0000256" key="1">
    <source>
        <dbReference type="ARBA" id="ARBA00002503"/>
    </source>
</evidence>
<evidence type="ECO:0000256" key="2">
    <source>
        <dbReference type="ARBA" id="ARBA00004585"/>
    </source>
</evidence>
<evidence type="ECO:0000313" key="10">
    <source>
        <dbReference type="Proteomes" id="UP000015453"/>
    </source>
</evidence>
<comment type="function">
    <text evidence="1">Involved in peroxisomal proliferation. Promotes peroxisomal duplication, aggregation or elongation without fission.</text>
</comment>
<dbReference type="GO" id="GO:0044375">
    <property type="term" value="P:regulation of peroxisome size"/>
    <property type="evidence" value="ECO:0007669"/>
    <property type="project" value="UniProtKB-ARBA"/>
</dbReference>
<comment type="caution">
    <text evidence="9">The sequence shown here is derived from an EMBL/GenBank/DDBJ whole genome shotgun (WGS) entry which is preliminary data.</text>
</comment>
<reference evidence="9 10" key="1">
    <citation type="journal article" date="2013" name="BMC Genomics">
        <title>The miniature genome of a carnivorous plant Genlisea aurea contains a low number of genes and short non-coding sequences.</title>
        <authorList>
            <person name="Leushkin E.V."/>
            <person name="Sutormin R.A."/>
            <person name="Nabieva E.R."/>
            <person name="Penin A.A."/>
            <person name="Kondrashov A.S."/>
            <person name="Logacheva M.D."/>
        </authorList>
    </citation>
    <scope>NUCLEOTIDE SEQUENCE [LARGE SCALE GENOMIC DNA]</scope>
</reference>
<evidence type="ECO:0000256" key="3">
    <source>
        <dbReference type="ARBA" id="ARBA00008194"/>
    </source>
</evidence>
<dbReference type="GO" id="GO:0016559">
    <property type="term" value="P:peroxisome fission"/>
    <property type="evidence" value="ECO:0007669"/>
    <property type="project" value="InterPro"/>
</dbReference>